<protein>
    <submittedName>
        <fullName evidence="1">Uncharacterized protein</fullName>
    </submittedName>
</protein>
<dbReference type="EMBL" id="BARS01032332">
    <property type="protein sequence ID" value="GAG27406.1"/>
    <property type="molecule type" value="Genomic_DNA"/>
</dbReference>
<gene>
    <name evidence="1" type="ORF">S01H1_50193</name>
</gene>
<organism evidence="1">
    <name type="scientific">marine sediment metagenome</name>
    <dbReference type="NCBI Taxonomy" id="412755"/>
    <lineage>
        <taxon>unclassified sequences</taxon>
        <taxon>metagenomes</taxon>
        <taxon>ecological metagenomes</taxon>
    </lineage>
</organism>
<accession>X0XRB0</accession>
<proteinExistence type="predicted"/>
<reference evidence="1" key="1">
    <citation type="journal article" date="2014" name="Front. Microbiol.">
        <title>High frequency of phylogenetically diverse reductive dehalogenase-homologous genes in deep subseafloor sedimentary metagenomes.</title>
        <authorList>
            <person name="Kawai M."/>
            <person name="Futagami T."/>
            <person name="Toyoda A."/>
            <person name="Takaki Y."/>
            <person name="Nishi S."/>
            <person name="Hori S."/>
            <person name="Arai W."/>
            <person name="Tsubouchi T."/>
            <person name="Morono Y."/>
            <person name="Uchiyama I."/>
            <person name="Ito T."/>
            <person name="Fujiyama A."/>
            <person name="Inagaki F."/>
            <person name="Takami H."/>
        </authorList>
    </citation>
    <scope>NUCLEOTIDE SEQUENCE</scope>
    <source>
        <strain evidence="1">Expedition CK06-06</strain>
    </source>
</reference>
<sequence>LIDQDNVKRNCFNNITIFSGLQESTYQCLAGFFSGLFTLWKFKDRLEFHGLKVFGPKKYYKLTTNFKDLRVDFYLNEIEFAIERVVFQGFDHKTGKYEVNYDFGPLKEINGLKIPSYWFSSQIGTRGNMYEISKVKINQFIDEDFFSNWEKECMARTNVKK</sequence>
<evidence type="ECO:0000313" key="1">
    <source>
        <dbReference type="EMBL" id="GAG27406.1"/>
    </source>
</evidence>
<name>X0XRB0_9ZZZZ</name>
<dbReference type="AlphaFoldDB" id="X0XRB0"/>
<comment type="caution">
    <text evidence="1">The sequence shown here is derived from an EMBL/GenBank/DDBJ whole genome shotgun (WGS) entry which is preliminary data.</text>
</comment>
<feature type="non-terminal residue" evidence="1">
    <location>
        <position position="1"/>
    </location>
</feature>